<name>A0A2G1DEQ3_9BACT</name>
<accession>A0A2G1DEQ3</accession>
<keyword evidence="2" id="KW-1185">Reference proteome</keyword>
<reference evidence="1 2" key="1">
    <citation type="submission" date="2017-09" db="EMBL/GenBank/DDBJ databases">
        <title>Arcobacter canalis sp. nov., a new species isolated from a water canal contaminated with urban sewage.</title>
        <authorList>
            <person name="Perez-Cataluna A."/>
            <person name="Salas-Masso N."/>
            <person name="Figueras M.J."/>
        </authorList>
    </citation>
    <scope>NUCLEOTIDE SEQUENCE [LARGE SCALE GENOMIC DNA]</scope>
    <source>
        <strain evidence="1 2">F98-3</strain>
    </source>
</reference>
<evidence type="ECO:0000313" key="2">
    <source>
        <dbReference type="Proteomes" id="UP000221222"/>
    </source>
</evidence>
<protein>
    <submittedName>
        <fullName evidence="1">Uncharacterized protein</fullName>
    </submittedName>
</protein>
<evidence type="ECO:0000313" key="1">
    <source>
        <dbReference type="EMBL" id="PHO16816.1"/>
    </source>
</evidence>
<dbReference type="AlphaFoldDB" id="A0A2G1DEQ3"/>
<sequence length="155" mass="18574">MYGFKLDKEEIKSHQKVKTVNGYDIDFYAYEGLNIPKIIAEDKEFKLFFYPYKDEYLEFKLKDLIKESIDYLFNFFPEENSYFILNNFTNKIKKENHSSYIIVTSSLIDLKYKVVFKDLNKIATSSDFLPKMDCKIEIESLKQISFIPEDIKYLE</sequence>
<comment type="caution">
    <text evidence="1">The sequence shown here is derived from an EMBL/GenBank/DDBJ whole genome shotgun (WGS) entry which is preliminary data.</text>
</comment>
<proteinExistence type="predicted"/>
<organism evidence="1 2">
    <name type="scientific">Malaciobacter molluscorum LMG 25693</name>
    <dbReference type="NCBI Taxonomy" id="870501"/>
    <lineage>
        <taxon>Bacteria</taxon>
        <taxon>Pseudomonadati</taxon>
        <taxon>Campylobacterota</taxon>
        <taxon>Epsilonproteobacteria</taxon>
        <taxon>Campylobacterales</taxon>
        <taxon>Arcobacteraceae</taxon>
        <taxon>Malaciobacter</taxon>
    </lineage>
</organism>
<dbReference type="EMBL" id="NXFY01000056">
    <property type="protein sequence ID" value="PHO16816.1"/>
    <property type="molecule type" value="Genomic_DNA"/>
</dbReference>
<gene>
    <name evidence="1" type="ORF">CPU12_13700</name>
</gene>
<dbReference type="Proteomes" id="UP000221222">
    <property type="component" value="Unassembled WGS sequence"/>
</dbReference>